<dbReference type="Pfam" id="PF13193">
    <property type="entry name" value="AMP-binding_C"/>
    <property type="match status" value="1"/>
</dbReference>
<dbReference type="PANTHER" id="PTHR43201:SF8">
    <property type="entry name" value="ACYL-COA SYNTHETASE FAMILY MEMBER 3"/>
    <property type="match status" value="1"/>
</dbReference>
<dbReference type="InterPro" id="IPR000873">
    <property type="entry name" value="AMP-dep_synth/lig_dom"/>
</dbReference>
<proteinExistence type="inferred from homology"/>
<dbReference type="NCBIfam" id="NF005858">
    <property type="entry name" value="PRK07787.1"/>
    <property type="match status" value="1"/>
</dbReference>
<evidence type="ECO:0000256" key="1">
    <source>
        <dbReference type="ARBA" id="ARBA00006432"/>
    </source>
</evidence>
<accession>A0ABQ4C5C4</accession>
<organism evidence="4 5">
    <name type="scientific">Asanoa iriomotensis</name>
    <dbReference type="NCBI Taxonomy" id="234613"/>
    <lineage>
        <taxon>Bacteria</taxon>
        <taxon>Bacillati</taxon>
        <taxon>Actinomycetota</taxon>
        <taxon>Actinomycetes</taxon>
        <taxon>Micromonosporales</taxon>
        <taxon>Micromonosporaceae</taxon>
        <taxon>Asanoa</taxon>
    </lineage>
</organism>
<sequence length="449" mass="46937">MSLLPALTGSYGDAPDAVRIGDDALSFEDLAAAGAAVARRIAGARAAAVTATSTVETVVAVLGGLAAGVPIVPVPPDSGPAERDHILRDSGAEVVLDTLDRHDRADWTDPAATDRPNLILYTSGTTGRPKGVPITGAAIAACLDGLADAWDWTADDRLVHALPLYHVHGLVLGVLGALRTGSRLHHTGRPRPDLLAAAKGSLYFAVPTIWHRVAADPAAARALRKARLLVSGSAALPAGVFSALEDLTGQAPVERYGMTETLITVATRADGERQPGAVGRPIEGVETRLVDDHGNPTAHDGVTPGALEIRGATVFAGYLGQPDATRQSFTESGWFRTGDVATIDPTGLHRIVGRASTDLIKTGGYRVGAGEIEDALLTHPDVREAAVVGRPDDDLGQRIVAYVVADEVAADTLVRHVATTLSAHKRPREVVFVSELPRNALGKVQKHRL</sequence>
<dbReference type="SUPFAM" id="SSF56801">
    <property type="entry name" value="Acetyl-CoA synthetase-like"/>
    <property type="match status" value="1"/>
</dbReference>
<reference evidence="4 5" key="1">
    <citation type="submission" date="2021-01" db="EMBL/GenBank/DDBJ databases">
        <title>Whole genome shotgun sequence of Asanoa iriomotensis NBRC 100142.</title>
        <authorList>
            <person name="Komaki H."/>
            <person name="Tamura T."/>
        </authorList>
    </citation>
    <scope>NUCLEOTIDE SEQUENCE [LARGE SCALE GENOMIC DNA]</scope>
    <source>
        <strain evidence="4 5">NBRC 100142</strain>
    </source>
</reference>
<evidence type="ECO:0000313" key="5">
    <source>
        <dbReference type="Proteomes" id="UP000624325"/>
    </source>
</evidence>
<evidence type="ECO:0000259" key="3">
    <source>
        <dbReference type="Pfam" id="PF13193"/>
    </source>
</evidence>
<dbReference type="InterPro" id="IPR042099">
    <property type="entry name" value="ANL_N_sf"/>
</dbReference>
<keyword evidence="5" id="KW-1185">Reference proteome</keyword>
<feature type="domain" description="AMP-binding enzyme C-terminal" evidence="3">
    <location>
        <begin position="371"/>
        <end position="443"/>
    </location>
</feature>
<protein>
    <submittedName>
        <fullName evidence="4">Acyl-CoA synthetase</fullName>
    </submittedName>
</protein>
<dbReference type="EMBL" id="BONC01000024">
    <property type="protein sequence ID" value="GIF57611.1"/>
    <property type="molecule type" value="Genomic_DNA"/>
</dbReference>
<dbReference type="Gene3D" id="3.40.50.12780">
    <property type="entry name" value="N-terminal domain of ligase-like"/>
    <property type="match status" value="1"/>
</dbReference>
<dbReference type="InterPro" id="IPR025110">
    <property type="entry name" value="AMP-bd_C"/>
</dbReference>
<comment type="caution">
    <text evidence="4">The sequence shown here is derived from an EMBL/GenBank/DDBJ whole genome shotgun (WGS) entry which is preliminary data.</text>
</comment>
<dbReference type="InterPro" id="IPR020845">
    <property type="entry name" value="AMP-binding_CS"/>
</dbReference>
<dbReference type="PROSITE" id="PS00455">
    <property type="entry name" value="AMP_BINDING"/>
    <property type="match status" value="1"/>
</dbReference>
<dbReference type="Gene3D" id="3.30.300.30">
    <property type="match status" value="1"/>
</dbReference>
<evidence type="ECO:0000313" key="4">
    <source>
        <dbReference type="EMBL" id="GIF57611.1"/>
    </source>
</evidence>
<name>A0ABQ4C5C4_9ACTN</name>
<dbReference type="InterPro" id="IPR045851">
    <property type="entry name" value="AMP-bd_C_sf"/>
</dbReference>
<dbReference type="Proteomes" id="UP000624325">
    <property type="component" value="Unassembled WGS sequence"/>
</dbReference>
<comment type="similarity">
    <text evidence="1">Belongs to the ATP-dependent AMP-binding enzyme family.</text>
</comment>
<gene>
    <name evidence="4" type="ORF">Air01nite_37060</name>
</gene>
<evidence type="ECO:0000259" key="2">
    <source>
        <dbReference type="Pfam" id="PF00501"/>
    </source>
</evidence>
<dbReference type="PANTHER" id="PTHR43201">
    <property type="entry name" value="ACYL-COA SYNTHETASE"/>
    <property type="match status" value="1"/>
</dbReference>
<dbReference type="Pfam" id="PF00501">
    <property type="entry name" value="AMP-binding"/>
    <property type="match status" value="1"/>
</dbReference>
<dbReference type="RefSeq" id="WP_203703872.1">
    <property type="nucleotide sequence ID" value="NZ_BAAALU010000023.1"/>
</dbReference>
<feature type="domain" description="AMP-dependent synthetase/ligase" evidence="2">
    <location>
        <begin position="21"/>
        <end position="319"/>
    </location>
</feature>